<accession>A0A2S7KL20</accession>
<reference evidence="2 3" key="1">
    <citation type="submission" date="2016-11" db="EMBL/GenBank/DDBJ databases">
        <title>Trade-off between light-utilization and light-protection in marine flavobacteria.</title>
        <authorList>
            <person name="Kumagai Y."/>
        </authorList>
    </citation>
    <scope>NUCLEOTIDE SEQUENCE [LARGE SCALE GENOMIC DNA]</scope>
    <source>
        <strain evidence="2 3">ATCC 700397</strain>
    </source>
</reference>
<evidence type="ECO:0000313" key="2">
    <source>
        <dbReference type="EMBL" id="PQB03319.1"/>
    </source>
</evidence>
<dbReference type="AlphaFoldDB" id="A0A2S7KL20"/>
<keyword evidence="1" id="KW-1133">Transmembrane helix</keyword>
<dbReference type="RefSeq" id="WP_104811236.1">
    <property type="nucleotide sequence ID" value="NZ_MQUA01000014.1"/>
</dbReference>
<name>A0A2S7KL20_9FLAO</name>
<gene>
    <name evidence="2" type="ORF">BST83_18635</name>
</gene>
<organism evidence="2 3">
    <name type="scientific">Polaribacter filamentus</name>
    <dbReference type="NCBI Taxonomy" id="53483"/>
    <lineage>
        <taxon>Bacteria</taxon>
        <taxon>Pseudomonadati</taxon>
        <taxon>Bacteroidota</taxon>
        <taxon>Flavobacteriia</taxon>
        <taxon>Flavobacteriales</taxon>
        <taxon>Flavobacteriaceae</taxon>
    </lineage>
</organism>
<evidence type="ECO:0000313" key="3">
    <source>
        <dbReference type="Proteomes" id="UP000239522"/>
    </source>
</evidence>
<keyword evidence="3" id="KW-1185">Reference proteome</keyword>
<protein>
    <submittedName>
        <fullName evidence="2">Uncharacterized protein</fullName>
    </submittedName>
</protein>
<evidence type="ECO:0000256" key="1">
    <source>
        <dbReference type="SAM" id="Phobius"/>
    </source>
</evidence>
<keyword evidence="1" id="KW-0472">Membrane</keyword>
<feature type="transmembrane region" description="Helical" evidence="1">
    <location>
        <begin position="28"/>
        <end position="49"/>
    </location>
</feature>
<keyword evidence="1" id="KW-0812">Transmembrane</keyword>
<dbReference type="Proteomes" id="UP000239522">
    <property type="component" value="Unassembled WGS sequence"/>
</dbReference>
<comment type="caution">
    <text evidence="2">The sequence shown here is derived from an EMBL/GenBank/DDBJ whole genome shotgun (WGS) entry which is preliminary data.</text>
</comment>
<sequence length="69" mass="7564">MNSPMPVDELPSFLAKHNNVIEPSNNPMLKYMIVGGLLLFAFVISVAIIGKKGAYSINKNPEENESSNE</sequence>
<dbReference type="EMBL" id="MQUA01000014">
    <property type="protein sequence ID" value="PQB03319.1"/>
    <property type="molecule type" value="Genomic_DNA"/>
</dbReference>
<proteinExistence type="predicted"/>